<evidence type="ECO:0000313" key="2">
    <source>
        <dbReference type="EMBL" id="QDT41672.1"/>
    </source>
</evidence>
<protein>
    <submittedName>
        <fullName evidence="2">Uncharacterized protein</fullName>
    </submittedName>
</protein>
<dbReference type="KEGG" id="gaz:Pan241w_17350"/>
<dbReference type="Proteomes" id="UP000317171">
    <property type="component" value="Chromosome"/>
</dbReference>
<evidence type="ECO:0000256" key="1">
    <source>
        <dbReference type="SAM" id="SignalP"/>
    </source>
</evidence>
<sequence length="62" mass="6760" precursor="true">MKKHIQMLSIPFVTLALLLTASFTLTGCDNKEKVLDVETPGGEIEIERDKDSGAVGVEVDKK</sequence>
<dbReference type="OrthoDB" id="291603at2"/>
<dbReference type="PROSITE" id="PS51257">
    <property type="entry name" value="PROKAR_LIPOPROTEIN"/>
    <property type="match status" value="1"/>
</dbReference>
<organism evidence="2 3">
    <name type="scientific">Gimesia alba</name>
    <dbReference type="NCBI Taxonomy" id="2527973"/>
    <lineage>
        <taxon>Bacteria</taxon>
        <taxon>Pseudomonadati</taxon>
        <taxon>Planctomycetota</taxon>
        <taxon>Planctomycetia</taxon>
        <taxon>Planctomycetales</taxon>
        <taxon>Planctomycetaceae</taxon>
        <taxon>Gimesia</taxon>
    </lineage>
</organism>
<feature type="chain" id="PRO_5021894860" evidence="1">
    <location>
        <begin position="27"/>
        <end position="62"/>
    </location>
</feature>
<name>A0A517RCR6_9PLAN</name>
<gene>
    <name evidence="2" type="ORF">Pan241w_17350</name>
</gene>
<keyword evidence="1" id="KW-0732">Signal</keyword>
<keyword evidence="3" id="KW-1185">Reference proteome</keyword>
<dbReference type="AlphaFoldDB" id="A0A517RCR6"/>
<proteinExistence type="predicted"/>
<evidence type="ECO:0000313" key="3">
    <source>
        <dbReference type="Proteomes" id="UP000317171"/>
    </source>
</evidence>
<accession>A0A517RCR6</accession>
<feature type="signal peptide" evidence="1">
    <location>
        <begin position="1"/>
        <end position="26"/>
    </location>
</feature>
<dbReference type="RefSeq" id="WP_145213652.1">
    <property type="nucleotide sequence ID" value="NZ_CP036269.1"/>
</dbReference>
<dbReference type="EMBL" id="CP036269">
    <property type="protein sequence ID" value="QDT41672.1"/>
    <property type="molecule type" value="Genomic_DNA"/>
</dbReference>
<reference evidence="2 3" key="1">
    <citation type="submission" date="2019-02" db="EMBL/GenBank/DDBJ databases">
        <title>Deep-cultivation of Planctomycetes and their phenomic and genomic characterization uncovers novel biology.</title>
        <authorList>
            <person name="Wiegand S."/>
            <person name="Jogler M."/>
            <person name="Boedeker C."/>
            <person name="Pinto D."/>
            <person name="Vollmers J."/>
            <person name="Rivas-Marin E."/>
            <person name="Kohn T."/>
            <person name="Peeters S.H."/>
            <person name="Heuer A."/>
            <person name="Rast P."/>
            <person name="Oberbeckmann S."/>
            <person name="Bunk B."/>
            <person name="Jeske O."/>
            <person name="Meyerdierks A."/>
            <person name="Storesund J.E."/>
            <person name="Kallscheuer N."/>
            <person name="Luecker S."/>
            <person name="Lage O.M."/>
            <person name="Pohl T."/>
            <person name="Merkel B.J."/>
            <person name="Hornburger P."/>
            <person name="Mueller R.-W."/>
            <person name="Bruemmer F."/>
            <person name="Labrenz M."/>
            <person name="Spormann A.M."/>
            <person name="Op den Camp H."/>
            <person name="Overmann J."/>
            <person name="Amann R."/>
            <person name="Jetten M.S.M."/>
            <person name="Mascher T."/>
            <person name="Medema M.H."/>
            <person name="Devos D.P."/>
            <person name="Kaster A.-K."/>
            <person name="Ovreas L."/>
            <person name="Rohde M."/>
            <person name="Galperin M.Y."/>
            <person name="Jogler C."/>
        </authorList>
    </citation>
    <scope>NUCLEOTIDE SEQUENCE [LARGE SCALE GENOMIC DNA]</scope>
    <source>
        <strain evidence="2 3">Pan241w</strain>
    </source>
</reference>